<dbReference type="PANTHER" id="PTHR43611:SF3">
    <property type="entry name" value="FLAVIN MONONUCLEOTIDE HYDROLASE 1, CHLOROPLATIC"/>
    <property type="match status" value="1"/>
</dbReference>
<keyword evidence="1" id="KW-0378">Hydrolase</keyword>
<accession>A0A5Q2RG33</accession>
<dbReference type="SUPFAM" id="SSF56784">
    <property type="entry name" value="HAD-like"/>
    <property type="match status" value="1"/>
</dbReference>
<reference evidence="1 2" key="1">
    <citation type="submission" date="2019-11" db="EMBL/GenBank/DDBJ databases">
        <authorList>
            <person name="He Y."/>
        </authorList>
    </citation>
    <scope>NUCLEOTIDE SEQUENCE [LARGE SCALE GENOMIC DNA]</scope>
    <source>
        <strain evidence="1 2">SCSIO 58843</strain>
    </source>
</reference>
<dbReference type="Pfam" id="PF00702">
    <property type="entry name" value="Hydrolase"/>
    <property type="match status" value="1"/>
</dbReference>
<evidence type="ECO:0000313" key="2">
    <source>
        <dbReference type="Proteomes" id="UP000334019"/>
    </source>
</evidence>
<dbReference type="AlphaFoldDB" id="A0A5Q2RG33"/>
<gene>
    <name evidence="1" type="ORF">GH723_00775</name>
</gene>
<dbReference type="PRINTS" id="PR00413">
    <property type="entry name" value="HADHALOGNASE"/>
</dbReference>
<protein>
    <submittedName>
        <fullName evidence="1">HAD-IA family hydrolase</fullName>
    </submittedName>
</protein>
<evidence type="ECO:0000313" key="1">
    <source>
        <dbReference type="EMBL" id="QGG93762.1"/>
    </source>
</evidence>
<dbReference type="EMBL" id="CP045851">
    <property type="protein sequence ID" value="QGG93762.1"/>
    <property type="molecule type" value="Genomic_DNA"/>
</dbReference>
<dbReference type="InterPro" id="IPR036412">
    <property type="entry name" value="HAD-like_sf"/>
</dbReference>
<dbReference type="NCBIfam" id="TIGR01549">
    <property type="entry name" value="HAD-SF-IA-v1"/>
    <property type="match status" value="1"/>
</dbReference>
<dbReference type="InterPro" id="IPR006439">
    <property type="entry name" value="HAD-SF_hydro_IA"/>
</dbReference>
<dbReference type="KEGG" id="atq:GH723_00775"/>
<dbReference type="RefSeq" id="WP_153757868.1">
    <property type="nucleotide sequence ID" value="NZ_CP045851.1"/>
</dbReference>
<dbReference type="Proteomes" id="UP000334019">
    <property type="component" value="Chromosome"/>
</dbReference>
<sequence length="207" mass="22256">MTVTTVLLDLDGVVRRFDPTHRIGVELRHGIEPGSLAAVAFAPDEVEPVVTGRRTRAEWVERVGRAIGNPGAAREWLDARGQVDHGLMTVVDRLRGAGTPVAVLTNGTDTIPVELVELGIAGRFDVVFNSAEIGLTKPSPSVFAHVCDQLGVEPAEVFFTDDTEGHVLAASRLGMVARLYEGLRPFVRHLAELGLDPGLGLDRPADR</sequence>
<dbReference type="NCBIfam" id="TIGR01509">
    <property type="entry name" value="HAD-SF-IA-v3"/>
    <property type="match status" value="1"/>
</dbReference>
<dbReference type="InterPro" id="IPR023214">
    <property type="entry name" value="HAD_sf"/>
</dbReference>
<dbReference type="GO" id="GO:0016787">
    <property type="term" value="F:hydrolase activity"/>
    <property type="evidence" value="ECO:0007669"/>
    <property type="project" value="UniProtKB-KW"/>
</dbReference>
<keyword evidence="2" id="KW-1185">Reference proteome</keyword>
<name>A0A5Q2RG33_9ACTN</name>
<dbReference type="Gene3D" id="3.40.50.1000">
    <property type="entry name" value="HAD superfamily/HAD-like"/>
    <property type="match status" value="1"/>
</dbReference>
<organism evidence="1 2">
    <name type="scientific">Actinomarinicola tropica</name>
    <dbReference type="NCBI Taxonomy" id="2789776"/>
    <lineage>
        <taxon>Bacteria</taxon>
        <taxon>Bacillati</taxon>
        <taxon>Actinomycetota</taxon>
        <taxon>Acidimicrobiia</taxon>
        <taxon>Acidimicrobiales</taxon>
        <taxon>Iamiaceae</taxon>
        <taxon>Actinomarinicola</taxon>
    </lineage>
</organism>
<proteinExistence type="predicted"/>
<dbReference type="PANTHER" id="PTHR43611">
    <property type="entry name" value="ALPHA-D-GLUCOSE 1-PHOSPHATE PHOSPHATASE"/>
    <property type="match status" value="1"/>
</dbReference>